<dbReference type="AlphaFoldDB" id="F2DIK8"/>
<sequence length="62" mass="7461">MTLKIMILEIAILKTKNNVNKDKEKKYHSVLNIMRLKSISHLRKMTPNILQRTSFFDYFTVY</sequence>
<dbReference type="EMBL" id="AK363726">
    <property type="protein sequence ID" value="BAJ94929.1"/>
    <property type="molecule type" value="mRNA"/>
</dbReference>
<protein>
    <submittedName>
        <fullName evidence="1">Predicted protein</fullName>
    </submittedName>
</protein>
<name>F2DIK8_HORVV</name>
<organism evidence="1">
    <name type="scientific">Hordeum vulgare subsp. vulgare</name>
    <name type="common">Domesticated barley</name>
    <dbReference type="NCBI Taxonomy" id="112509"/>
    <lineage>
        <taxon>Eukaryota</taxon>
        <taxon>Viridiplantae</taxon>
        <taxon>Streptophyta</taxon>
        <taxon>Embryophyta</taxon>
        <taxon>Tracheophyta</taxon>
        <taxon>Spermatophyta</taxon>
        <taxon>Magnoliopsida</taxon>
        <taxon>Liliopsida</taxon>
        <taxon>Poales</taxon>
        <taxon>Poaceae</taxon>
        <taxon>BOP clade</taxon>
        <taxon>Pooideae</taxon>
        <taxon>Triticodae</taxon>
        <taxon>Triticeae</taxon>
        <taxon>Hordeinae</taxon>
        <taxon>Hordeum</taxon>
    </lineage>
</organism>
<accession>F2DIK8</accession>
<reference evidence="1" key="1">
    <citation type="journal article" date="2011" name="Plant Physiol.">
        <title>Comprehensive sequence analysis of 24,783 barley full-length cDNAs derived from 12 clone libraries.</title>
        <authorList>
            <person name="Matsumoto T."/>
            <person name="Tanaka T."/>
            <person name="Sakai H."/>
            <person name="Amano N."/>
            <person name="Kanamori H."/>
            <person name="Kurita K."/>
            <person name="Kikuta A."/>
            <person name="Kamiya K."/>
            <person name="Yamamoto M."/>
            <person name="Ikawa H."/>
            <person name="Fujii N."/>
            <person name="Hori K."/>
            <person name="Itoh T."/>
            <person name="Sato K."/>
        </authorList>
    </citation>
    <scope>NUCLEOTIDE SEQUENCE</scope>
    <source>
        <tissue evidence="1">Shoot and root</tissue>
    </source>
</reference>
<proteinExistence type="evidence at transcript level"/>
<evidence type="ECO:0000313" key="1">
    <source>
        <dbReference type="EMBL" id="BAJ94929.1"/>
    </source>
</evidence>